<feature type="compositionally biased region" description="Acidic residues" evidence="1">
    <location>
        <begin position="377"/>
        <end position="386"/>
    </location>
</feature>
<evidence type="ECO:0000256" key="1">
    <source>
        <dbReference type="SAM" id="MobiDB-lite"/>
    </source>
</evidence>
<feature type="region of interest" description="Disordered" evidence="1">
    <location>
        <begin position="101"/>
        <end position="151"/>
    </location>
</feature>
<feature type="compositionally biased region" description="Polar residues" evidence="1">
    <location>
        <begin position="327"/>
        <end position="340"/>
    </location>
</feature>
<dbReference type="EMBL" id="JARJCM010000069">
    <property type="protein sequence ID" value="KAJ7032964.1"/>
    <property type="molecule type" value="Genomic_DNA"/>
</dbReference>
<feature type="region of interest" description="Disordered" evidence="1">
    <location>
        <begin position="324"/>
        <end position="343"/>
    </location>
</feature>
<feature type="region of interest" description="Disordered" evidence="1">
    <location>
        <begin position="369"/>
        <end position="392"/>
    </location>
</feature>
<proteinExistence type="predicted"/>
<name>A0AAD6X5L1_9AGAR</name>
<feature type="compositionally biased region" description="Basic and acidic residues" evidence="1">
    <location>
        <begin position="118"/>
        <end position="140"/>
    </location>
</feature>
<dbReference type="Proteomes" id="UP001218188">
    <property type="component" value="Unassembled WGS sequence"/>
</dbReference>
<accession>A0AAD6X5L1</accession>
<reference evidence="2" key="1">
    <citation type="submission" date="2023-03" db="EMBL/GenBank/DDBJ databases">
        <title>Massive genome expansion in bonnet fungi (Mycena s.s.) driven by repeated elements and novel gene families across ecological guilds.</title>
        <authorList>
            <consortium name="Lawrence Berkeley National Laboratory"/>
            <person name="Harder C.B."/>
            <person name="Miyauchi S."/>
            <person name="Viragh M."/>
            <person name="Kuo A."/>
            <person name="Thoen E."/>
            <person name="Andreopoulos B."/>
            <person name="Lu D."/>
            <person name="Skrede I."/>
            <person name="Drula E."/>
            <person name="Henrissat B."/>
            <person name="Morin E."/>
            <person name="Kohler A."/>
            <person name="Barry K."/>
            <person name="LaButti K."/>
            <person name="Morin E."/>
            <person name="Salamov A."/>
            <person name="Lipzen A."/>
            <person name="Mereny Z."/>
            <person name="Hegedus B."/>
            <person name="Baldrian P."/>
            <person name="Stursova M."/>
            <person name="Weitz H."/>
            <person name="Taylor A."/>
            <person name="Grigoriev I.V."/>
            <person name="Nagy L.G."/>
            <person name="Martin F."/>
            <person name="Kauserud H."/>
        </authorList>
    </citation>
    <scope>NUCLEOTIDE SEQUENCE</scope>
    <source>
        <strain evidence="2">CBHHK200</strain>
    </source>
</reference>
<dbReference type="AlphaFoldDB" id="A0AAD6X5L1"/>
<sequence>MVYFRVARSGMWWRSLQPSGREVVEETGMMTMPMEMEWGKLTKMSGRNGFLQVMASLFWWGLEEFRDGREDKSGWAAAVGDVEGILYGVLRSGEVQASTWKKGAAGKKRKATDMEVEEGGRHSKRIAGEKSGETSGRETRGAAGKTAVRPKPRPVRKAKAVCIAILKPRRSHFSFTEPQTIRAVAGCRNAFMEALYHAEVLLWNHSTMQLEVRERFHHIKANCSPIISSFRPPFADTQPSFPKTYLHHPFLVDYDAARAQVVWHALLRIGRDELAGLLHQLLVLRFRDDYALTRLFNAGFLEEQYPEATHRSWDLLNDLTKPLPRTSRANHNDTASTSHVPNIADVEIDSAMPDLDSSEYELGYPASNYEHRHEKENDEDMDDVADDSSNMDVGSSVGSDFYSYCGSPDVLTRHSV</sequence>
<comment type="caution">
    <text evidence="2">The sequence shown here is derived from an EMBL/GenBank/DDBJ whole genome shotgun (WGS) entry which is preliminary data.</text>
</comment>
<keyword evidence="3" id="KW-1185">Reference proteome</keyword>
<evidence type="ECO:0000313" key="2">
    <source>
        <dbReference type="EMBL" id="KAJ7032964.1"/>
    </source>
</evidence>
<evidence type="ECO:0000313" key="3">
    <source>
        <dbReference type="Proteomes" id="UP001218188"/>
    </source>
</evidence>
<organism evidence="2 3">
    <name type="scientific">Mycena alexandri</name>
    <dbReference type="NCBI Taxonomy" id="1745969"/>
    <lineage>
        <taxon>Eukaryota</taxon>
        <taxon>Fungi</taxon>
        <taxon>Dikarya</taxon>
        <taxon>Basidiomycota</taxon>
        <taxon>Agaricomycotina</taxon>
        <taxon>Agaricomycetes</taxon>
        <taxon>Agaricomycetidae</taxon>
        <taxon>Agaricales</taxon>
        <taxon>Marasmiineae</taxon>
        <taxon>Mycenaceae</taxon>
        <taxon>Mycena</taxon>
    </lineage>
</organism>
<protein>
    <submittedName>
        <fullName evidence="2">Uncharacterized protein</fullName>
    </submittedName>
</protein>
<gene>
    <name evidence="2" type="ORF">C8F04DRAFT_1261533</name>
</gene>